<name>A0AAD9BEX2_DISEL</name>
<evidence type="ECO:0000313" key="2">
    <source>
        <dbReference type="EMBL" id="KAK1881484.1"/>
    </source>
</evidence>
<dbReference type="EMBL" id="JASDAP010000024">
    <property type="protein sequence ID" value="KAK1881484.1"/>
    <property type="molecule type" value="Genomic_DNA"/>
</dbReference>
<sequence length="95" mass="10460">MLVESQGECRGREVGHYLLKISCTSSCSEGMMFLGVERGPWEGLLDIDRIPDTMHSYSCPTVYKAVNNPRPGDTQGNGLDEMLRPSGDNPQALDK</sequence>
<accession>A0AAD9BEX2</accession>
<feature type="region of interest" description="Disordered" evidence="1">
    <location>
        <begin position="64"/>
        <end position="95"/>
    </location>
</feature>
<dbReference type="Proteomes" id="UP001228049">
    <property type="component" value="Unassembled WGS sequence"/>
</dbReference>
<evidence type="ECO:0000313" key="3">
    <source>
        <dbReference type="Proteomes" id="UP001228049"/>
    </source>
</evidence>
<gene>
    <name evidence="2" type="ORF">KUDE01_024649</name>
</gene>
<proteinExistence type="predicted"/>
<evidence type="ECO:0000256" key="1">
    <source>
        <dbReference type="SAM" id="MobiDB-lite"/>
    </source>
</evidence>
<keyword evidence="3" id="KW-1185">Reference proteome</keyword>
<organism evidence="2 3">
    <name type="scientific">Dissostichus eleginoides</name>
    <name type="common">Patagonian toothfish</name>
    <name type="synonym">Dissostichus amissus</name>
    <dbReference type="NCBI Taxonomy" id="100907"/>
    <lineage>
        <taxon>Eukaryota</taxon>
        <taxon>Metazoa</taxon>
        <taxon>Chordata</taxon>
        <taxon>Craniata</taxon>
        <taxon>Vertebrata</taxon>
        <taxon>Euteleostomi</taxon>
        <taxon>Actinopterygii</taxon>
        <taxon>Neopterygii</taxon>
        <taxon>Teleostei</taxon>
        <taxon>Neoteleostei</taxon>
        <taxon>Acanthomorphata</taxon>
        <taxon>Eupercaria</taxon>
        <taxon>Perciformes</taxon>
        <taxon>Notothenioidei</taxon>
        <taxon>Nototheniidae</taxon>
        <taxon>Dissostichus</taxon>
    </lineage>
</organism>
<reference evidence="2" key="1">
    <citation type="submission" date="2023-04" db="EMBL/GenBank/DDBJ databases">
        <title>Chromosome-level genome of Chaenocephalus aceratus.</title>
        <authorList>
            <person name="Park H."/>
        </authorList>
    </citation>
    <scope>NUCLEOTIDE SEQUENCE</scope>
    <source>
        <strain evidence="2">DE</strain>
        <tissue evidence="2">Muscle</tissue>
    </source>
</reference>
<protein>
    <submittedName>
        <fullName evidence="2">Efflux pump membrane transporter BepE</fullName>
    </submittedName>
</protein>
<dbReference type="AlphaFoldDB" id="A0AAD9BEX2"/>
<comment type="caution">
    <text evidence="2">The sequence shown here is derived from an EMBL/GenBank/DDBJ whole genome shotgun (WGS) entry which is preliminary data.</text>
</comment>